<proteinExistence type="predicted"/>
<evidence type="ECO:0000256" key="1">
    <source>
        <dbReference type="ARBA" id="ARBA00022729"/>
    </source>
</evidence>
<dbReference type="SUPFAM" id="SSF51261">
    <property type="entry name" value="Duplicated hybrid motif"/>
    <property type="match status" value="1"/>
</dbReference>
<dbReference type="Pfam" id="PF25275">
    <property type="entry name" value="Golvesin_C"/>
    <property type="match status" value="1"/>
</dbReference>
<dbReference type="InterPro" id="IPR033803">
    <property type="entry name" value="CBD-like_Golvesin-Xly"/>
</dbReference>
<dbReference type="CDD" id="cd12797">
    <property type="entry name" value="M23_peptidase"/>
    <property type="match status" value="1"/>
</dbReference>
<dbReference type="Proteomes" id="UP000000263">
    <property type="component" value="Chromosome"/>
</dbReference>
<name>A7NFF5_ROSCS</name>
<protein>
    <submittedName>
        <fullName evidence="6">Peptidase M23B</fullName>
    </submittedName>
</protein>
<dbReference type="InterPro" id="IPR050570">
    <property type="entry name" value="Cell_wall_metabolism_enzyme"/>
</dbReference>
<evidence type="ECO:0000313" key="6">
    <source>
        <dbReference type="EMBL" id="ABU56177.1"/>
    </source>
</evidence>
<feature type="signal peptide" evidence="3">
    <location>
        <begin position="1"/>
        <end position="19"/>
    </location>
</feature>
<reference evidence="6 7" key="1">
    <citation type="submission" date="2007-08" db="EMBL/GenBank/DDBJ databases">
        <title>Complete sequence of Roseiflexus castenholzii DSM 13941.</title>
        <authorList>
            <consortium name="US DOE Joint Genome Institute"/>
            <person name="Copeland A."/>
            <person name="Lucas S."/>
            <person name="Lapidus A."/>
            <person name="Barry K."/>
            <person name="Glavina del Rio T."/>
            <person name="Dalin E."/>
            <person name="Tice H."/>
            <person name="Pitluck S."/>
            <person name="Thompson L.S."/>
            <person name="Brettin T."/>
            <person name="Bruce D."/>
            <person name="Detter J.C."/>
            <person name="Han C."/>
            <person name="Tapia R."/>
            <person name="Schmutz J."/>
            <person name="Larimer F."/>
            <person name="Land M."/>
            <person name="Hauser L."/>
            <person name="Kyrpides N."/>
            <person name="Mikhailova N."/>
            <person name="Bryant D.A."/>
            <person name="Hanada S."/>
            <person name="Tsukatani Y."/>
            <person name="Richardson P."/>
        </authorList>
    </citation>
    <scope>NUCLEOTIDE SEQUENCE [LARGE SCALE GENOMIC DNA]</scope>
    <source>
        <strain evidence="7">DSM 13941 / HLO8</strain>
    </source>
</reference>
<dbReference type="PANTHER" id="PTHR21666:SF289">
    <property type="entry name" value="L-ALA--D-GLU ENDOPEPTIDASE"/>
    <property type="match status" value="1"/>
</dbReference>
<sequence length="597" mass="65215">MPYRRLLNILMTLALVACAAPSPPPAPTPQAETSLTRVPDGATTPQPLLPTQTMAPTVTPAPPTPVPEPALANFFDDRRLTYEPDFYAIQIQAFLDGQAGPLKGIIVPVGDRQHTFAEALTGQAVYYSVNPKIILALIEVQSNLISDPQPTADQFAWAVGFRGEDGRRRGLQAQVRWAVKELLYARRDYPQRVALTFADGSAAPLPEGMSLAEYALARVLAPTTVPQRLPTLMERFRATYTRLFDDPRIPPSDWFPPSQPFLTRPIGSVVPVTSFFDHGGPFLMRNSRNGVVTYWGRIETDPIFAYNGHDGWDYAAAPPERALAAADGVVVFAGNADDGCATRAVAIDHENGYRTLYWHLHRVDVAIGERVTRGQPIGIIGNTGCSTGPHLHFGVQYLGRNTDPYGWCGSEDDPWHVHPAGVVSVWLWMDRPSPCASPPPGGVAADADRPGFFTDGDGWKRTPTGHNGESLFTASVRGAGGRPWKVRALTLPSLAVWRVELPAAGRYRVIAFIPYAVSRLGDATGMRYLVQHTDGMAEVVVDAATYANDWVDLGTYQFEETGAEVVLTSAAEEGMLTIWADVVMWLPVMPDEPEPQR</sequence>
<evidence type="ECO:0000313" key="7">
    <source>
        <dbReference type="Proteomes" id="UP000000263"/>
    </source>
</evidence>
<feature type="chain" id="PRO_5002710893" evidence="3">
    <location>
        <begin position="20"/>
        <end position="597"/>
    </location>
</feature>
<dbReference type="PANTHER" id="PTHR21666">
    <property type="entry name" value="PEPTIDASE-RELATED"/>
    <property type="match status" value="1"/>
</dbReference>
<accession>A7NFF5</accession>
<dbReference type="InterPro" id="IPR016047">
    <property type="entry name" value="M23ase_b-sheet_dom"/>
</dbReference>
<dbReference type="AlphaFoldDB" id="A7NFF5"/>
<dbReference type="EMBL" id="CP000804">
    <property type="protein sequence ID" value="ABU56177.1"/>
    <property type="molecule type" value="Genomic_DNA"/>
</dbReference>
<feature type="domain" description="M23ase beta-sheet core" evidence="4">
    <location>
        <begin position="308"/>
        <end position="404"/>
    </location>
</feature>
<feature type="domain" description="Golvesin/Xly CBD-like" evidence="5">
    <location>
        <begin position="492"/>
        <end position="584"/>
    </location>
</feature>
<dbReference type="HOGENOM" id="CLU_433986_0_0_0"/>
<gene>
    <name evidence="6" type="ordered locus">Rcas_0038</name>
</gene>
<dbReference type="KEGG" id="rca:Rcas_0038"/>
<dbReference type="InterPro" id="IPR011055">
    <property type="entry name" value="Dup_hybrid_motif"/>
</dbReference>
<keyword evidence="7" id="KW-1185">Reference proteome</keyword>
<dbReference type="GO" id="GO:0004222">
    <property type="term" value="F:metalloendopeptidase activity"/>
    <property type="evidence" value="ECO:0007669"/>
    <property type="project" value="TreeGrafter"/>
</dbReference>
<dbReference type="STRING" id="383372.Rcas_0038"/>
<dbReference type="RefSeq" id="WP_011997582.1">
    <property type="nucleotide sequence ID" value="NC_009767.1"/>
</dbReference>
<keyword evidence="1 3" id="KW-0732">Signal</keyword>
<dbReference type="PROSITE" id="PS51257">
    <property type="entry name" value="PROKAR_LIPOPROTEIN"/>
    <property type="match status" value="1"/>
</dbReference>
<dbReference type="eggNOG" id="COG0739">
    <property type="taxonomic scope" value="Bacteria"/>
</dbReference>
<dbReference type="Gene3D" id="2.70.70.10">
    <property type="entry name" value="Glucose Permease (Domain IIA)"/>
    <property type="match status" value="1"/>
</dbReference>
<evidence type="ECO:0000256" key="3">
    <source>
        <dbReference type="SAM" id="SignalP"/>
    </source>
</evidence>
<evidence type="ECO:0000256" key="2">
    <source>
        <dbReference type="SAM" id="MobiDB-lite"/>
    </source>
</evidence>
<feature type="region of interest" description="Disordered" evidence="2">
    <location>
        <begin position="21"/>
        <end position="53"/>
    </location>
</feature>
<dbReference type="Pfam" id="PF01551">
    <property type="entry name" value="Peptidase_M23"/>
    <property type="match status" value="1"/>
</dbReference>
<organism evidence="6 7">
    <name type="scientific">Roseiflexus castenholzii (strain DSM 13941 / HLO8)</name>
    <dbReference type="NCBI Taxonomy" id="383372"/>
    <lineage>
        <taxon>Bacteria</taxon>
        <taxon>Bacillati</taxon>
        <taxon>Chloroflexota</taxon>
        <taxon>Chloroflexia</taxon>
        <taxon>Chloroflexales</taxon>
        <taxon>Roseiflexineae</taxon>
        <taxon>Roseiflexaceae</taxon>
        <taxon>Roseiflexus</taxon>
    </lineage>
</organism>
<evidence type="ECO:0000259" key="4">
    <source>
        <dbReference type="Pfam" id="PF01551"/>
    </source>
</evidence>
<feature type="compositionally biased region" description="Low complexity" evidence="2">
    <location>
        <begin position="42"/>
        <end position="53"/>
    </location>
</feature>
<evidence type="ECO:0000259" key="5">
    <source>
        <dbReference type="Pfam" id="PF25275"/>
    </source>
</evidence>